<dbReference type="EMBL" id="BGPR01117028">
    <property type="protein sequence ID" value="GBN08732.1"/>
    <property type="molecule type" value="Genomic_DNA"/>
</dbReference>
<dbReference type="AlphaFoldDB" id="A0A4Y1ZVS8"/>
<dbReference type="EMBL" id="BGPR01154166">
    <property type="protein sequence ID" value="GBL70739.1"/>
    <property type="molecule type" value="Genomic_DNA"/>
</dbReference>
<name>A0A4Y1ZVS8_ARAVE</name>
<protein>
    <submittedName>
        <fullName evidence="1">Uncharacterized protein</fullName>
    </submittedName>
</protein>
<organism evidence="1 3">
    <name type="scientific">Araneus ventricosus</name>
    <name type="common">Orbweaver spider</name>
    <name type="synonym">Epeira ventricosa</name>
    <dbReference type="NCBI Taxonomy" id="182803"/>
    <lineage>
        <taxon>Eukaryota</taxon>
        <taxon>Metazoa</taxon>
        <taxon>Ecdysozoa</taxon>
        <taxon>Arthropoda</taxon>
        <taxon>Chelicerata</taxon>
        <taxon>Arachnida</taxon>
        <taxon>Araneae</taxon>
        <taxon>Araneomorphae</taxon>
        <taxon>Entelegynae</taxon>
        <taxon>Araneoidea</taxon>
        <taxon>Araneidae</taxon>
        <taxon>Araneus</taxon>
    </lineage>
</organism>
<keyword evidence="3" id="KW-1185">Reference proteome</keyword>
<sequence>MCSSDSGISKAGNSSVLHSIHLPSTGFFSSIQVEKSRHVIHLKLQRKLAVGDSDLLFPSTAALRPLFLPLSGFSINVASSRGLNLVKSFDVPTTLAKSPT</sequence>
<dbReference type="Proteomes" id="UP000499080">
    <property type="component" value="Unassembled WGS sequence"/>
</dbReference>
<proteinExistence type="predicted"/>
<reference evidence="1 3" key="1">
    <citation type="journal article" date="2019" name="Sci. Rep.">
        <title>Orb-weaving spider Araneus ventricosus genome elucidates the spidroin gene catalogue.</title>
        <authorList>
            <person name="Kono N."/>
            <person name="Nakamura H."/>
            <person name="Ohtoshi R."/>
            <person name="Moran D.A.P."/>
            <person name="Shinohara A."/>
            <person name="Yoshida Y."/>
            <person name="Fujiwara M."/>
            <person name="Mori M."/>
            <person name="Tomita M."/>
            <person name="Arakawa K."/>
        </authorList>
    </citation>
    <scope>NUCLEOTIDE SEQUENCE [LARGE SCALE GENOMIC DNA]</scope>
</reference>
<gene>
    <name evidence="2" type="ORF">AVEN_53622_1</name>
    <name evidence="1" type="ORF">AVEN_70040_1</name>
</gene>
<comment type="caution">
    <text evidence="1">The sequence shown here is derived from an EMBL/GenBank/DDBJ whole genome shotgun (WGS) entry which is preliminary data.</text>
</comment>
<evidence type="ECO:0000313" key="3">
    <source>
        <dbReference type="Proteomes" id="UP000499080"/>
    </source>
</evidence>
<evidence type="ECO:0000313" key="1">
    <source>
        <dbReference type="EMBL" id="GBL70739.1"/>
    </source>
</evidence>
<evidence type="ECO:0000313" key="2">
    <source>
        <dbReference type="EMBL" id="GBN08732.1"/>
    </source>
</evidence>
<accession>A0A4Y1ZVS8</accession>